<keyword evidence="3" id="KW-1185">Reference proteome</keyword>
<sequence length="103" mass="11114">MNEAEALDYICTELSNLTSCITNRLDTCDDATVKDDVIMAKDIVEYLCSAEGRPVERRVGFLCIASPQGDLRLSGPPSGQGAGSGARMERRNGIENGTYLDLV</sequence>
<dbReference type="EMBL" id="BLXT01004113">
    <property type="protein sequence ID" value="GFO09610.1"/>
    <property type="molecule type" value="Genomic_DNA"/>
</dbReference>
<evidence type="ECO:0000256" key="1">
    <source>
        <dbReference type="SAM" id="MobiDB-lite"/>
    </source>
</evidence>
<feature type="region of interest" description="Disordered" evidence="1">
    <location>
        <begin position="72"/>
        <end position="103"/>
    </location>
</feature>
<dbReference type="Proteomes" id="UP000735302">
    <property type="component" value="Unassembled WGS sequence"/>
</dbReference>
<evidence type="ECO:0000313" key="3">
    <source>
        <dbReference type="Proteomes" id="UP000735302"/>
    </source>
</evidence>
<dbReference type="AlphaFoldDB" id="A0AAV4AN16"/>
<gene>
    <name evidence="2" type="ORF">PoB_003611500</name>
</gene>
<evidence type="ECO:0000313" key="2">
    <source>
        <dbReference type="EMBL" id="GFO09610.1"/>
    </source>
</evidence>
<comment type="caution">
    <text evidence="2">The sequence shown here is derived from an EMBL/GenBank/DDBJ whole genome shotgun (WGS) entry which is preliminary data.</text>
</comment>
<accession>A0AAV4AN16</accession>
<proteinExistence type="predicted"/>
<reference evidence="2 3" key="1">
    <citation type="journal article" date="2021" name="Elife">
        <title>Chloroplast acquisition without the gene transfer in kleptoplastic sea slugs, Plakobranchus ocellatus.</title>
        <authorList>
            <person name="Maeda T."/>
            <person name="Takahashi S."/>
            <person name="Yoshida T."/>
            <person name="Shimamura S."/>
            <person name="Takaki Y."/>
            <person name="Nagai Y."/>
            <person name="Toyoda A."/>
            <person name="Suzuki Y."/>
            <person name="Arimoto A."/>
            <person name="Ishii H."/>
            <person name="Satoh N."/>
            <person name="Nishiyama T."/>
            <person name="Hasebe M."/>
            <person name="Maruyama T."/>
            <person name="Minagawa J."/>
            <person name="Obokata J."/>
            <person name="Shigenobu S."/>
        </authorList>
    </citation>
    <scope>NUCLEOTIDE SEQUENCE [LARGE SCALE GENOMIC DNA]</scope>
</reference>
<name>A0AAV4AN16_9GAST</name>
<protein>
    <submittedName>
        <fullName evidence="2">Uncharacterized protein</fullName>
    </submittedName>
</protein>
<organism evidence="2 3">
    <name type="scientific">Plakobranchus ocellatus</name>
    <dbReference type="NCBI Taxonomy" id="259542"/>
    <lineage>
        <taxon>Eukaryota</taxon>
        <taxon>Metazoa</taxon>
        <taxon>Spiralia</taxon>
        <taxon>Lophotrochozoa</taxon>
        <taxon>Mollusca</taxon>
        <taxon>Gastropoda</taxon>
        <taxon>Heterobranchia</taxon>
        <taxon>Euthyneura</taxon>
        <taxon>Panpulmonata</taxon>
        <taxon>Sacoglossa</taxon>
        <taxon>Placobranchoidea</taxon>
        <taxon>Plakobranchidae</taxon>
        <taxon>Plakobranchus</taxon>
    </lineage>
</organism>